<dbReference type="PANTHER" id="PTHR24300">
    <property type="entry name" value="CYTOCHROME P450 508A4-RELATED"/>
    <property type="match status" value="1"/>
</dbReference>
<dbReference type="GO" id="GO:0005506">
    <property type="term" value="F:iron ion binding"/>
    <property type="evidence" value="ECO:0007669"/>
    <property type="project" value="InterPro"/>
</dbReference>
<evidence type="ECO:0000256" key="3">
    <source>
        <dbReference type="ARBA" id="ARBA00023004"/>
    </source>
</evidence>
<dbReference type="Gene3D" id="1.10.630.10">
    <property type="entry name" value="Cytochrome P450"/>
    <property type="match status" value="1"/>
</dbReference>
<dbReference type="SUPFAM" id="SSF48264">
    <property type="entry name" value="Cytochrome P450"/>
    <property type="match status" value="1"/>
</dbReference>
<name>A0A8B0MC00_EURAF</name>
<keyword evidence="5" id="KW-0349">Heme</keyword>
<dbReference type="InterPro" id="IPR036396">
    <property type="entry name" value="Cyt_P450_sf"/>
</dbReference>
<keyword evidence="4" id="KW-0503">Monooxygenase</keyword>
<protein>
    <submittedName>
        <fullName evidence="6">CYP306A1</fullName>
    </submittedName>
</protein>
<dbReference type="GO" id="GO:0006805">
    <property type="term" value="P:xenobiotic metabolic process"/>
    <property type="evidence" value="ECO:0007669"/>
    <property type="project" value="TreeGrafter"/>
</dbReference>
<keyword evidence="2 5" id="KW-0479">Metal-binding</keyword>
<evidence type="ECO:0000256" key="2">
    <source>
        <dbReference type="ARBA" id="ARBA00022723"/>
    </source>
</evidence>
<dbReference type="GO" id="GO:0020037">
    <property type="term" value="F:heme binding"/>
    <property type="evidence" value="ECO:0007669"/>
    <property type="project" value="InterPro"/>
</dbReference>
<dbReference type="OrthoDB" id="1844152at2759"/>
<dbReference type="AlphaFoldDB" id="A0A8B0MC00"/>
<dbReference type="GO" id="GO:0005737">
    <property type="term" value="C:cytoplasm"/>
    <property type="evidence" value="ECO:0007669"/>
    <property type="project" value="TreeGrafter"/>
</dbReference>
<dbReference type="EMBL" id="MW149344">
    <property type="protein sequence ID" value="QTW43644.1"/>
    <property type="molecule type" value="mRNA"/>
</dbReference>
<evidence type="ECO:0000256" key="4">
    <source>
        <dbReference type="ARBA" id="ARBA00023033"/>
    </source>
</evidence>
<evidence type="ECO:0000256" key="1">
    <source>
        <dbReference type="ARBA" id="ARBA00010617"/>
    </source>
</evidence>
<evidence type="ECO:0000256" key="5">
    <source>
        <dbReference type="PIRSR" id="PIRSR602401-1"/>
    </source>
</evidence>
<dbReference type="InterPro" id="IPR050182">
    <property type="entry name" value="Cytochrome_P450_fam2"/>
</dbReference>
<reference evidence="6" key="1">
    <citation type="submission" date="2020-10" db="EMBL/GenBank/DDBJ databases">
        <authorList>
            <person name="Kim D.-H."/>
        </authorList>
    </citation>
    <scope>NUCLEOTIDE SEQUENCE</scope>
</reference>
<feature type="binding site" description="axial binding residue" evidence="5">
    <location>
        <position position="409"/>
    </location>
    <ligand>
        <name>heme</name>
        <dbReference type="ChEBI" id="CHEBI:30413"/>
    </ligand>
    <ligandPart>
        <name>Fe</name>
        <dbReference type="ChEBI" id="CHEBI:18248"/>
    </ligandPart>
</feature>
<dbReference type="GO" id="GO:0016712">
    <property type="term" value="F:oxidoreductase activity, acting on paired donors, with incorporation or reduction of molecular oxygen, reduced flavin or flavoprotein as one donor, and incorporation of one atom of oxygen"/>
    <property type="evidence" value="ECO:0007669"/>
    <property type="project" value="TreeGrafter"/>
</dbReference>
<dbReference type="PRINTS" id="PR00385">
    <property type="entry name" value="P450"/>
</dbReference>
<comment type="cofactor">
    <cofactor evidence="5">
        <name>heme</name>
        <dbReference type="ChEBI" id="CHEBI:30413"/>
    </cofactor>
</comment>
<dbReference type="GO" id="GO:0008395">
    <property type="term" value="F:steroid hydroxylase activity"/>
    <property type="evidence" value="ECO:0007669"/>
    <property type="project" value="TreeGrafter"/>
</dbReference>
<evidence type="ECO:0000313" key="6">
    <source>
        <dbReference type="EMBL" id="QTW43644.1"/>
    </source>
</evidence>
<dbReference type="GO" id="GO:0006082">
    <property type="term" value="P:organic acid metabolic process"/>
    <property type="evidence" value="ECO:0007669"/>
    <property type="project" value="TreeGrafter"/>
</dbReference>
<proteinExistence type="evidence at transcript level"/>
<dbReference type="InterPro" id="IPR002401">
    <property type="entry name" value="Cyt_P450_E_grp-I"/>
</dbReference>
<accession>A0A8B0MC00</accession>
<comment type="similarity">
    <text evidence="1">Belongs to the cytochrome P450 family.</text>
</comment>
<keyword evidence="3 5" id="KW-0408">Iron</keyword>
<organism evidence="6">
    <name type="scientific">Eurytemora affinis</name>
    <name type="common">Copepod</name>
    <name type="synonym">Temora affinis</name>
    <dbReference type="NCBI Taxonomy" id="88015"/>
    <lineage>
        <taxon>Eukaryota</taxon>
        <taxon>Metazoa</taxon>
        <taxon>Ecdysozoa</taxon>
        <taxon>Arthropoda</taxon>
        <taxon>Crustacea</taxon>
        <taxon>Multicrustacea</taxon>
        <taxon>Hexanauplia</taxon>
        <taxon>Copepoda</taxon>
        <taxon>Calanoida</taxon>
        <taxon>Temoridae</taxon>
        <taxon>Eurytemora</taxon>
    </lineage>
</organism>
<dbReference type="Pfam" id="PF00067">
    <property type="entry name" value="p450"/>
    <property type="match status" value="1"/>
</dbReference>
<reference evidence="6" key="2">
    <citation type="journal article" name="Mar. Pollut. Bull.">
        <title>The genome of the European estuarine calanoid copepod Eurytemora affinis: Potential use in molecular ecotoxicology.</title>
        <authorList>
            <person name="Choi B.S."/>
            <person name="Kim D.H."/>
            <person name="Kim M.S."/>
            <person name="Park J.C."/>
            <person name="Lee Y.H."/>
            <person name="Kim H.J."/>
            <person name="Jeong C.B."/>
            <person name="Hagiwara A."/>
            <person name="Souissi S."/>
            <person name="Lee J.S."/>
        </authorList>
    </citation>
    <scope>NUCLEOTIDE SEQUENCE</scope>
</reference>
<keyword evidence="4" id="KW-0560">Oxidoreductase</keyword>
<sequence>MHYCKYNSEYIPLLRYINILQRTGMPGPLGLPIIGHLHILNPEAPYLSLHAWTNLYGKVFKIRFGSVPCVVISDVDVLKKVFSQEESTGRAPLYLTHGIMQGNGLICSEGPTWQEQRIDQNLGTECGVEVCQLLEKKLSAEGGIIDPAEILGHCIGNAMNKLIFGITYKEDCKVWIWLQDLREKGIRMMGVSNVVNFLPWFRFFPYNVRNMRWIKMGQVESHLEYERVIREREIRLEEGEEPECITDFYLQEVQKRNKAGLNLNSFTRNQLYHLQADMFGAGTDTTVTSILWNLLILSSEGQNDLQKRIHDELDNGRQDQTQVSLLRAATLEVSRLRPVTPLGVPHGALASLQVGDWRVNKGTMLLPNHWSINRDPSVWKNPEKFDETRFLDPTVAFKIFPFQTGKRRCIGADPARDIIEGVLSHILKVYHVELEPDVDPWHDPRHGFTLEPQKFRVKFTKRVTTVKN</sequence>
<dbReference type="InterPro" id="IPR001128">
    <property type="entry name" value="Cyt_P450"/>
</dbReference>
<dbReference type="PANTHER" id="PTHR24300:SF403">
    <property type="entry name" value="CYTOCHROME P450 306A1"/>
    <property type="match status" value="1"/>
</dbReference>
<dbReference type="PRINTS" id="PR00463">
    <property type="entry name" value="EP450I"/>
</dbReference>